<dbReference type="InterPro" id="IPR035940">
    <property type="entry name" value="CAP_sf"/>
</dbReference>
<dbReference type="InterPro" id="IPR014044">
    <property type="entry name" value="CAP_dom"/>
</dbReference>
<evidence type="ECO:0000256" key="1">
    <source>
        <dbReference type="SAM" id="MobiDB-lite"/>
    </source>
</evidence>
<feature type="region of interest" description="Disordered" evidence="1">
    <location>
        <begin position="18"/>
        <end position="88"/>
    </location>
</feature>
<keyword evidence="2" id="KW-0732">Signal</keyword>
<dbReference type="SUPFAM" id="SSF69318">
    <property type="entry name" value="Integrin alpha N-terminal domain"/>
    <property type="match status" value="1"/>
</dbReference>
<evidence type="ECO:0000313" key="5">
    <source>
        <dbReference type="Proteomes" id="UP001422074"/>
    </source>
</evidence>
<organism evidence="4 5">
    <name type="scientific">Sinomonas halotolerans</name>
    <dbReference type="NCBI Taxonomy" id="1644133"/>
    <lineage>
        <taxon>Bacteria</taxon>
        <taxon>Bacillati</taxon>
        <taxon>Actinomycetota</taxon>
        <taxon>Actinomycetes</taxon>
        <taxon>Micrococcales</taxon>
        <taxon>Micrococcaceae</taxon>
        <taxon>Sinomonas</taxon>
    </lineage>
</organism>
<evidence type="ECO:0000259" key="3">
    <source>
        <dbReference type="Pfam" id="PF00188"/>
    </source>
</evidence>
<keyword evidence="5" id="KW-1185">Reference proteome</keyword>
<dbReference type="InterPro" id="IPR028994">
    <property type="entry name" value="Integrin_alpha_N"/>
</dbReference>
<evidence type="ECO:0000256" key="2">
    <source>
        <dbReference type="SAM" id="SignalP"/>
    </source>
</evidence>
<gene>
    <name evidence="4" type="ORF">ABCQ75_03205</name>
</gene>
<proteinExistence type="predicted"/>
<comment type="caution">
    <text evidence="4">The sequence shown here is derived from an EMBL/GenBank/DDBJ whole genome shotgun (WGS) entry which is preliminary data.</text>
</comment>
<dbReference type="Gene3D" id="3.40.33.10">
    <property type="entry name" value="CAP"/>
    <property type="match status" value="1"/>
</dbReference>
<protein>
    <submittedName>
        <fullName evidence="4">CAP domain-containing protein</fullName>
    </submittedName>
</protein>
<feature type="chain" id="PRO_5046238456" evidence="2">
    <location>
        <begin position="23"/>
        <end position="541"/>
    </location>
</feature>
<dbReference type="SUPFAM" id="SSF55797">
    <property type="entry name" value="PR-1-like"/>
    <property type="match status" value="1"/>
</dbReference>
<name>A0ABU9X0B6_9MICC</name>
<feature type="domain" description="SCP" evidence="3">
    <location>
        <begin position="128"/>
        <end position="233"/>
    </location>
</feature>
<evidence type="ECO:0000313" key="4">
    <source>
        <dbReference type="EMBL" id="MEN2743548.1"/>
    </source>
</evidence>
<dbReference type="Pfam" id="PF00188">
    <property type="entry name" value="CAP"/>
    <property type="match status" value="1"/>
</dbReference>
<dbReference type="RefSeq" id="WP_345883073.1">
    <property type="nucleotide sequence ID" value="NZ_JBDFRB010000002.1"/>
</dbReference>
<dbReference type="EMBL" id="JBDFRB010000002">
    <property type="protein sequence ID" value="MEN2743548.1"/>
    <property type="molecule type" value="Genomic_DNA"/>
</dbReference>
<accession>A0ABU9X0B6</accession>
<reference evidence="4 5" key="1">
    <citation type="submission" date="2024-05" db="EMBL/GenBank/DDBJ databases">
        <title>Sinomonas sp. nov., isolated from a waste landfill.</title>
        <authorList>
            <person name="Zhao Y."/>
        </authorList>
    </citation>
    <scope>NUCLEOTIDE SEQUENCE [LARGE SCALE GENOMIC DNA]</scope>
    <source>
        <strain evidence="4 5">CCTCC AB2014300</strain>
    </source>
</reference>
<dbReference type="CDD" id="cd05379">
    <property type="entry name" value="CAP_bacterial"/>
    <property type="match status" value="1"/>
</dbReference>
<sequence>MKRLAVVGIVLLGSLCAPPAASPTPSGTASSAVAAPSPAQSAAAGQPADARAKPATALAVPSPGRSAPDVVLAEPVGRDPGPPPLPEPAPVHVEDTSITPSVTSVQALAASTEHLVRDDNSAQIRAVFDAINAYRASLGLGRILYHATVAGLAQEWSDSIASREVIEHRPSFWTDPRALSPDRGAGEVIAVRWDRNTAEMVAWWKNSPAHNAILIDPRLNVMGVGITFTDGTWQTTPTRYATWGVVNLFGYSALPAGTVDAPGSTAPSPTPPGSLPQPVTQCTPTARHMPPTRDLSSASITGPGDVVAVDAAGTLWHYPATGTGALGARRAIAQGLSGSVRALTADWDRDGVYDVLVQGGDGRVTLLPGRLEGGFGTAAVLGQSGWAGYGLAVGEWCERNRLPQLLARDGSGAVFLYPNNPGLTDLVQRASVTTVPSGAQLGIADVDGDGLDDALVLSGGVLSVAKGTGDVVPAAAPRRTLAADWSAVRSFRVVEGFLTGAGAGIIAVRTDGTAVYYGLSGGSLVAPRALPGSFAGLTLAG</sequence>
<feature type="compositionally biased region" description="Low complexity" evidence="1">
    <location>
        <begin position="18"/>
        <end position="55"/>
    </location>
</feature>
<dbReference type="Proteomes" id="UP001422074">
    <property type="component" value="Unassembled WGS sequence"/>
</dbReference>
<feature type="signal peptide" evidence="2">
    <location>
        <begin position="1"/>
        <end position="22"/>
    </location>
</feature>